<feature type="transmembrane region" description="Helical" evidence="1">
    <location>
        <begin position="185"/>
        <end position="211"/>
    </location>
</feature>
<dbReference type="Proteomes" id="UP000887575">
    <property type="component" value="Unassembled WGS sequence"/>
</dbReference>
<keyword evidence="1" id="KW-0812">Transmembrane</keyword>
<dbReference type="WBParaSite" id="MBELARI_LOCUS5619">
    <property type="protein sequence ID" value="MBELARI_LOCUS5619"/>
    <property type="gene ID" value="MBELARI_LOCUS5619"/>
</dbReference>
<reference evidence="3" key="1">
    <citation type="submission" date="2024-02" db="UniProtKB">
        <authorList>
            <consortium name="WormBaseParasite"/>
        </authorList>
    </citation>
    <scope>IDENTIFICATION</scope>
</reference>
<dbReference type="AlphaFoldDB" id="A0AAF3FFL9"/>
<keyword evidence="1" id="KW-0472">Membrane</keyword>
<keyword evidence="1" id="KW-1133">Transmembrane helix</keyword>
<evidence type="ECO:0000313" key="2">
    <source>
        <dbReference type="Proteomes" id="UP000887575"/>
    </source>
</evidence>
<dbReference type="Gene3D" id="1.20.140.150">
    <property type="match status" value="1"/>
</dbReference>
<feature type="transmembrane region" description="Helical" evidence="1">
    <location>
        <begin position="140"/>
        <end position="161"/>
    </location>
</feature>
<evidence type="ECO:0000313" key="3">
    <source>
        <dbReference type="WBParaSite" id="MBELARI_LOCUS5619"/>
    </source>
</evidence>
<proteinExistence type="predicted"/>
<feature type="transmembrane region" description="Helical" evidence="1">
    <location>
        <begin position="111"/>
        <end position="133"/>
    </location>
</feature>
<evidence type="ECO:0000256" key="1">
    <source>
        <dbReference type="SAM" id="Phobius"/>
    </source>
</evidence>
<keyword evidence="2" id="KW-1185">Reference proteome</keyword>
<name>A0AAF3FFL9_9BILA</name>
<accession>A0AAF3FFL9</accession>
<organism evidence="2 3">
    <name type="scientific">Mesorhabditis belari</name>
    <dbReference type="NCBI Taxonomy" id="2138241"/>
    <lineage>
        <taxon>Eukaryota</taxon>
        <taxon>Metazoa</taxon>
        <taxon>Ecdysozoa</taxon>
        <taxon>Nematoda</taxon>
        <taxon>Chromadorea</taxon>
        <taxon>Rhabditida</taxon>
        <taxon>Rhabditina</taxon>
        <taxon>Rhabditomorpha</taxon>
        <taxon>Rhabditoidea</taxon>
        <taxon>Rhabditidae</taxon>
        <taxon>Mesorhabditinae</taxon>
        <taxon>Mesorhabditis</taxon>
    </lineage>
</organism>
<sequence length="226" mass="25617">MSRSPPPTRRDPHCLALPFICISSAGALIAASALSACIFSISYRYVHNDETRGTKYYGLFRFCYEPNGEMPYTGGIDWPHNEYSCHLRRRAPSNIPIDYRQFYSDFELCTLILISLAILSSFMAVAFSICTLYSPLCSTAHSLVVFIAAISSTAGFIVYTYHNELKENQMESTNGVLYMYHYGWAYYYTAASSAILLIAFVISLVSSALYLRHRTLLEEKRISMYL</sequence>
<dbReference type="Pfam" id="PF07062">
    <property type="entry name" value="Clc-like"/>
    <property type="match status" value="1"/>
</dbReference>
<dbReference type="GO" id="GO:0016020">
    <property type="term" value="C:membrane"/>
    <property type="evidence" value="ECO:0007669"/>
    <property type="project" value="InterPro"/>
</dbReference>
<dbReference type="InterPro" id="IPR010761">
    <property type="entry name" value="Clc_prot-like"/>
</dbReference>
<protein>
    <submittedName>
        <fullName evidence="3">Uncharacterized protein</fullName>
    </submittedName>
</protein>